<dbReference type="PANTHER" id="PTHR43027">
    <property type="entry name" value="DOXORUBICIN RESISTANCE ABC TRANSPORTER PERMEASE PROTEIN DRRC-RELATED"/>
    <property type="match status" value="1"/>
</dbReference>
<feature type="domain" description="ABC transmembrane type-2" evidence="7">
    <location>
        <begin position="50"/>
        <end position="277"/>
    </location>
</feature>
<comment type="similarity">
    <text evidence="6">Belongs to the ABC-2 integral membrane protein family.</text>
</comment>
<keyword evidence="2 6" id="KW-0812">Transmembrane</keyword>
<evidence type="ECO:0000313" key="9">
    <source>
        <dbReference type="Proteomes" id="UP000028488"/>
    </source>
</evidence>
<evidence type="ECO:0000259" key="7">
    <source>
        <dbReference type="PROSITE" id="PS51012"/>
    </source>
</evidence>
<dbReference type="InterPro" id="IPR047817">
    <property type="entry name" value="ABC2_TM_bact-type"/>
</dbReference>
<keyword evidence="6" id="KW-1003">Cell membrane</keyword>
<comment type="subcellular location">
    <subcellularLocation>
        <location evidence="6">Cell membrane</location>
        <topology evidence="6">Multi-pass membrane protein</topology>
    </subcellularLocation>
    <subcellularLocation>
        <location evidence="1">Membrane</location>
        <topology evidence="1">Multi-pass membrane protein</topology>
    </subcellularLocation>
</comment>
<evidence type="ECO:0000256" key="4">
    <source>
        <dbReference type="ARBA" id="ARBA00023136"/>
    </source>
</evidence>
<feature type="transmembrane region" description="Helical" evidence="6">
    <location>
        <begin position="50"/>
        <end position="74"/>
    </location>
</feature>
<dbReference type="RefSeq" id="WP_128639107.1">
    <property type="nucleotide sequence ID" value="NZ_CP008947.1"/>
</dbReference>
<evidence type="ECO:0000256" key="2">
    <source>
        <dbReference type="ARBA" id="ARBA00022692"/>
    </source>
</evidence>
<evidence type="ECO:0000256" key="5">
    <source>
        <dbReference type="ARBA" id="ARBA00023251"/>
    </source>
</evidence>
<keyword evidence="4 6" id="KW-0472">Membrane</keyword>
<dbReference type="eggNOG" id="COG0842">
    <property type="taxonomic scope" value="Bacteria"/>
</dbReference>
<dbReference type="InterPro" id="IPR000412">
    <property type="entry name" value="ABC_2_transport"/>
</dbReference>
<accession>A0A076EI16</accession>
<feature type="transmembrane region" description="Helical" evidence="6">
    <location>
        <begin position="252"/>
        <end position="271"/>
    </location>
</feature>
<evidence type="ECO:0000313" key="8">
    <source>
        <dbReference type="EMBL" id="AII04917.1"/>
    </source>
</evidence>
<evidence type="ECO:0000256" key="3">
    <source>
        <dbReference type="ARBA" id="ARBA00022989"/>
    </source>
</evidence>
<keyword evidence="3 6" id="KW-1133">Transmembrane helix</keyword>
<feature type="transmembrane region" description="Helical" evidence="6">
    <location>
        <begin position="195"/>
        <end position="214"/>
    </location>
</feature>
<proteinExistence type="inferred from homology"/>
<dbReference type="InterPro" id="IPR052902">
    <property type="entry name" value="ABC-2_transporter"/>
</dbReference>
<dbReference type="EMBL" id="CP008947">
    <property type="protein sequence ID" value="AII04917.1"/>
    <property type="molecule type" value="Genomic_DNA"/>
</dbReference>
<dbReference type="GO" id="GO:0043190">
    <property type="term" value="C:ATP-binding cassette (ABC) transporter complex"/>
    <property type="evidence" value="ECO:0007669"/>
    <property type="project" value="InterPro"/>
</dbReference>
<dbReference type="InterPro" id="IPR013525">
    <property type="entry name" value="ABC2_TM"/>
</dbReference>
<protein>
    <recommendedName>
        <fullName evidence="6">Transport permease protein</fullName>
    </recommendedName>
</protein>
<evidence type="ECO:0000256" key="6">
    <source>
        <dbReference type="RuleBase" id="RU361157"/>
    </source>
</evidence>
<evidence type="ECO:0000256" key="1">
    <source>
        <dbReference type="ARBA" id="ARBA00004141"/>
    </source>
</evidence>
<sequence>MTTEYRSDTPATVTFPEVLEPHPENSFAALFSHSLLQTRRLLLRWARDPYTMLQAIVYPSLMLLMFWAVLGISITKATGVNSVYGTVPMITLVGAMFGSIAGGLSLKKEWADGLLSRFWVLPVHRASGLLSRLMAESVRIVLTTVLIIAVGFAIGFRFDQGILAGIALMLLPLLFGVSFATMVTALAVNAAKAPLVELLSLLCTLLLFFNSGFVPTGAYPTWLQPFVENQPMSCAIDAMKGLSMGGPVAEPLLKTVAWSLAGLLIFTYPAVRGYRRAAGNPA</sequence>
<feature type="transmembrane region" description="Helical" evidence="6">
    <location>
        <begin position="162"/>
        <end position="188"/>
    </location>
</feature>
<dbReference type="AlphaFoldDB" id="A0A076EI16"/>
<gene>
    <name evidence="8" type="ORF">EP51_09975</name>
</gene>
<dbReference type="PIRSF" id="PIRSF006648">
    <property type="entry name" value="DrrB"/>
    <property type="match status" value="1"/>
</dbReference>
<keyword evidence="6" id="KW-0813">Transport</keyword>
<keyword evidence="5" id="KW-0046">Antibiotic resistance</keyword>
<dbReference type="GO" id="GO:0140359">
    <property type="term" value="F:ABC-type transporter activity"/>
    <property type="evidence" value="ECO:0007669"/>
    <property type="project" value="InterPro"/>
</dbReference>
<dbReference type="Proteomes" id="UP000028488">
    <property type="component" value="Chromosome"/>
</dbReference>
<dbReference type="Pfam" id="PF01061">
    <property type="entry name" value="ABC2_membrane"/>
    <property type="match status" value="1"/>
</dbReference>
<feature type="transmembrane region" description="Helical" evidence="6">
    <location>
        <begin position="138"/>
        <end position="156"/>
    </location>
</feature>
<feature type="transmembrane region" description="Helical" evidence="6">
    <location>
        <begin position="86"/>
        <end position="106"/>
    </location>
</feature>
<organism evidence="8 9">
    <name type="scientific">Rhodococcus opacus</name>
    <name type="common">Nocardia opaca</name>
    <dbReference type="NCBI Taxonomy" id="37919"/>
    <lineage>
        <taxon>Bacteria</taxon>
        <taxon>Bacillati</taxon>
        <taxon>Actinomycetota</taxon>
        <taxon>Actinomycetes</taxon>
        <taxon>Mycobacteriales</taxon>
        <taxon>Nocardiaceae</taxon>
        <taxon>Rhodococcus</taxon>
    </lineage>
</organism>
<dbReference type="PROSITE" id="PS51012">
    <property type="entry name" value="ABC_TM2"/>
    <property type="match status" value="1"/>
</dbReference>
<reference evidence="8 9" key="1">
    <citation type="submission" date="2014-07" db="EMBL/GenBank/DDBJ databases">
        <title>Genome Sequence of Rhodococcus opacus Strain R7, a Biodegrader of Mono- and Polycyclic Aromatic Hydrocarbons.</title>
        <authorList>
            <person name="Di Gennaro P."/>
            <person name="Zampolli J."/>
            <person name="Presti I."/>
            <person name="Cappelletti M."/>
            <person name="D'Ursi P."/>
            <person name="Orro A."/>
            <person name="Mezzelani A."/>
            <person name="Milanesi L."/>
        </authorList>
    </citation>
    <scope>NUCLEOTIDE SEQUENCE [LARGE SCALE GENOMIC DNA]</scope>
    <source>
        <strain evidence="8 9">R7</strain>
    </source>
</reference>
<dbReference type="PANTHER" id="PTHR43027:SF1">
    <property type="entry name" value="DOXORUBICIN RESISTANCE ABC TRANSPORTER PERMEASE PROTEIN DRRC-RELATED"/>
    <property type="match status" value="1"/>
</dbReference>
<name>A0A076EI16_RHOOP</name>
<dbReference type="GO" id="GO:0046677">
    <property type="term" value="P:response to antibiotic"/>
    <property type="evidence" value="ECO:0007669"/>
    <property type="project" value="UniProtKB-KW"/>
</dbReference>